<accession>A0A8B7NSB2</accession>
<evidence type="ECO:0000313" key="2">
    <source>
        <dbReference type="Proteomes" id="UP000694843"/>
    </source>
</evidence>
<reference evidence="3" key="1">
    <citation type="submission" date="2025-08" db="UniProtKB">
        <authorList>
            <consortium name="RefSeq"/>
        </authorList>
    </citation>
    <scope>IDENTIFICATION</scope>
    <source>
        <tissue evidence="3">Whole organism</tissue>
    </source>
</reference>
<dbReference type="AlphaFoldDB" id="A0A8B7NSB2"/>
<feature type="transmembrane region" description="Helical" evidence="1">
    <location>
        <begin position="12"/>
        <end position="33"/>
    </location>
</feature>
<dbReference type="KEGG" id="hazt:108673344"/>
<organism evidence="2 3">
    <name type="scientific">Hyalella azteca</name>
    <name type="common">Amphipod</name>
    <dbReference type="NCBI Taxonomy" id="294128"/>
    <lineage>
        <taxon>Eukaryota</taxon>
        <taxon>Metazoa</taxon>
        <taxon>Ecdysozoa</taxon>
        <taxon>Arthropoda</taxon>
        <taxon>Crustacea</taxon>
        <taxon>Multicrustacea</taxon>
        <taxon>Malacostraca</taxon>
        <taxon>Eumalacostraca</taxon>
        <taxon>Peracarida</taxon>
        <taxon>Amphipoda</taxon>
        <taxon>Senticaudata</taxon>
        <taxon>Talitrida</taxon>
        <taxon>Talitroidea</taxon>
        <taxon>Hyalellidae</taxon>
        <taxon>Hyalella</taxon>
    </lineage>
</organism>
<keyword evidence="1" id="KW-0812">Transmembrane</keyword>
<keyword evidence="2" id="KW-1185">Reference proteome</keyword>
<dbReference type="Proteomes" id="UP000694843">
    <property type="component" value="Unplaced"/>
</dbReference>
<dbReference type="RefSeq" id="XP_018016639.1">
    <property type="nucleotide sequence ID" value="XM_018161150.2"/>
</dbReference>
<proteinExistence type="predicted"/>
<evidence type="ECO:0000313" key="3">
    <source>
        <dbReference type="RefSeq" id="XP_018016639.1"/>
    </source>
</evidence>
<evidence type="ECO:0000256" key="1">
    <source>
        <dbReference type="SAM" id="Phobius"/>
    </source>
</evidence>
<protein>
    <submittedName>
        <fullName evidence="3">Uncharacterized protein LOC108673344</fullName>
    </submittedName>
</protein>
<keyword evidence="1" id="KW-0472">Membrane</keyword>
<sequence>MNEPGGRVPLKVNSWLSIFITCSFLLAVLYACLQEFLASDRETTQSTAYGNADLLYAERLQTTMKVGCFPGNNNPELRSLSHFDMTPFHTSDKNISASDSI</sequence>
<name>A0A8B7NSB2_HYAAZ</name>
<dbReference type="GeneID" id="108673344"/>
<keyword evidence="1" id="KW-1133">Transmembrane helix</keyword>
<dbReference type="PROSITE" id="PS51257">
    <property type="entry name" value="PROKAR_LIPOPROTEIN"/>
    <property type="match status" value="1"/>
</dbReference>
<gene>
    <name evidence="3" type="primary">LOC108673344</name>
</gene>